<evidence type="ECO:0000313" key="2">
    <source>
        <dbReference type="Proteomes" id="UP000053424"/>
    </source>
</evidence>
<reference evidence="1 2" key="1">
    <citation type="submission" date="2014-04" db="EMBL/GenBank/DDBJ databases">
        <authorList>
            <consortium name="DOE Joint Genome Institute"/>
            <person name="Kuo A."/>
            <person name="Gay G."/>
            <person name="Dore J."/>
            <person name="Kohler A."/>
            <person name="Nagy L.G."/>
            <person name="Floudas D."/>
            <person name="Copeland A."/>
            <person name="Barry K.W."/>
            <person name="Cichocki N."/>
            <person name="Veneault-Fourrey C."/>
            <person name="LaButti K."/>
            <person name="Lindquist E.A."/>
            <person name="Lipzen A."/>
            <person name="Lundell T."/>
            <person name="Morin E."/>
            <person name="Murat C."/>
            <person name="Sun H."/>
            <person name="Tunlid A."/>
            <person name="Henrissat B."/>
            <person name="Grigoriev I.V."/>
            <person name="Hibbett D.S."/>
            <person name="Martin F."/>
            <person name="Nordberg H.P."/>
            <person name="Cantor M.N."/>
            <person name="Hua S.X."/>
        </authorList>
    </citation>
    <scope>NUCLEOTIDE SEQUENCE [LARGE SCALE GENOMIC DNA]</scope>
    <source>
        <strain evidence="2">h7</strain>
    </source>
</reference>
<organism evidence="1 2">
    <name type="scientific">Hebeloma cylindrosporum</name>
    <dbReference type="NCBI Taxonomy" id="76867"/>
    <lineage>
        <taxon>Eukaryota</taxon>
        <taxon>Fungi</taxon>
        <taxon>Dikarya</taxon>
        <taxon>Basidiomycota</taxon>
        <taxon>Agaricomycotina</taxon>
        <taxon>Agaricomycetes</taxon>
        <taxon>Agaricomycetidae</taxon>
        <taxon>Agaricales</taxon>
        <taxon>Agaricineae</taxon>
        <taxon>Hymenogastraceae</taxon>
        <taxon>Hebeloma</taxon>
    </lineage>
</organism>
<reference evidence="2" key="2">
    <citation type="submission" date="2015-01" db="EMBL/GenBank/DDBJ databases">
        <title>Evolutionary Origins and Diversification of the Mycorrhizal Mutualists.</title>
        <authorList>
            <consortium name="DOE Joint Genome Institute"/>
            <consortium name="Mycorrhizal Genomics Consortium"/>
            <person name="Kohler A."/>
            <person name="Kuo A."/>
            <person name="Nagy L.G."/>
            <person name="Floudas D."/>
            <person name="Copeland A."/>
            <person name="Barry K.W."/>
            <person name="Cichocki N."/>
            <person name="Veneault-Fourrey C."/>
            <person name="LaButti K."/>
            <person name="Lindquist E.A."/>
            <person name="Lipzen A."/>
            <person name="Lundell T."/>
            <person name="Morin E."/>
            <person name="Murat C."/>
            <person name="Riley R."/>
            <person name="Ohm R."/>
            <person name="Sun H."/>
            <person name="Tunlid A."/>
            <person name="Henrissat B."/>
            <person name="Grigoriev I.V."/>
            <person name="Hibbett D.S."/>
            <person name="Martin F."/>
        </authorList>
    </citation>
    <scope>NUCLEOTIDE SEQUENCE [LARGE SCALE GENOMIC DNA]</scope>
    <source>
        <strain evidence="2">h7</strain>
    </source>
</reference>
<accession>A0A0C3CK53</accession>
<dbReference type="AlphaFoldDB" id="A0A0C3CK53"/>
<dbReference type="OrthoDB" id="3244737at2759"/>
<dbReference type="HOGENOM" id="CLU_801818_0_0_1"/>
<keyword evidence="2" id="KW-1185">Reference proteome</keyword>
<evidence type="ECO:0000313" key="1">
    <source>
        <dbReference type="EMBL" id="KIM44504.1"/>
    </source>
</evidence>
<proteinExistence type="predicted"/>
<protein>
    <submittedName>
        <fullName evidence="1">Uncharacterized protein</fullName>
    </submittedName>
</protein>
<dbReference type="Proteomes" id="UP000053424">
    <property type="component" value="Unassembled WGS sequence"/>
</dbReference>
<gene>
    <name evidence="1" type="ORF">M413DRAFT_442475</name>
</gene>
<dbReference type="EMBL" id="KN831773">
    <property type="protein sequence ID" value="KIM44504.1"/>
    <property type="molecule type" value="Genomic_DNA"/>
</dbReference>
<name>A0A0C3CK53_HEBCY</name>
<sequence>MLKDVWWSPQRSVLQEFALRSHAILAHHHPRRLFPLMSNTSQLSDAHTRIYLTLLKSLSLNDPSLKDIELDLTLGAILNEPNSEAKNVMTNNNENELSALGASEANPSPPKQLGVFREEELLTFGTPARHHLNASSRQRLLEDIQSTLRSMAEFLCGDKEGIKDENISSIIPEALQVYKDELSTARGAIVTGSNRIVALILEISKMRESLEYELKQAISITLPTLETTRTASIDLLAATVEASLVKLSLIKARSERSLYNQQFNGKDDNTMAHAIVAAHGALKRDEQEMKAEANSLDRQLQEYESLLKLVDGGSGGYQQIINDWTKVKQGTDECLKDLRRLGWTGD</sequence>